<sequence length="102" mass="11007">MSNFDPCECVDLFNHEGAMRRLINLLRDSQNACTDGGCEELPGDPSAPNCADGYMMLLMGWVVVATLLYFLRPKNLRLRGNEKPSPASGDGSDPPPPGPAVN</sequence>
<keyword evidence="3" id="KW-0812">Transmembrane</keyword>
<evidence type="ECO:0000256" key="2">
    <source>
        <dbReference type="SAM" id="MobiDB-lite"/>
    </source>
</evidence>
<dbReference type="PANTHER" id="PTHR31019">
    <property type="entry name" value="SMALL INTEGRAL MEMBRANE PROTEIN 14"/>
    <property type="match status" value="1"/>
</dbReference>
<gene>
    <name evidence="5 6" type="primary">LOC101845343</name>
</gene>
<accession>A0ABM1VWJ4</accession>
<evidence type="ECO:0000256" key="1">
    <source>
        <dbReference type="ARBA" id="ARBA00017902"/>
    </source>
</evidence>
<feature type="region of interest" description="Disordered" evidence="2">
    <location>
        <begin position="79"/>
        <end position="102"/>
    </location>
</feature>
<proteinExistence type="predicted"/>
<evidence type="ECO:0000256" key="3">
    <source>
        <dbReference type="SAM" id="Phobius"/>
    </source>
</evidence>
<dbReference type="Proteomes" id="UP000694888">
    <property type="component" value="Unplaced"/>
</dbReference>
<evidence type="ECO:0000313" key="4">
    <source>
        <dbReference type="Proteomes" id="UP000694888"/>
    </source>
</evidence>
<evidence type="ECO:0000313" key="5">
    <source>
        <dbReference type="RefSeq" id="XP_005102718.1"/>
    </source>
</evidence>
<organism evidence="4 6">
    <name type="scientific">Aplysia californica</name>
    <name type="common">California sea hare</name>
    <dbReference type="NCBI Taxonomy" id="6500"/>
    <lineage>
        <taxon>Eukaryota</taxon>
        <taxon>Metazoa</taxon>
        <taxon>Spiralia</taxon>
        <taxon>Lophotrochozoa</taxon>
        <taxon>Mollusca</taxon>
        <taxon>Gastropoda</taxon>
        <taxon>Heterobranchia</taxon>
        <taxon>Euthyneura</taxon>
        <taxon>Tectipleura</taxon>
        <taxon>Aplysiida</taxon>
        <taxon>Aplysioidea</taxon>
        <taxon>Aplysiidae</taxon>
        <taxon>Aplysia</taxon>
    </lineage>
</organism>
<feature type="transmembrane region" description="Helical" evidence="3">
    <location>
        <begin position="53"/>
        <end position="71"/>
    </location>
</feature>
<feature type="compositionally biased region" description="Pro residues" evidence="2">
    <location>
        <begin position="93"/>
        <end position="102"/>
    </location>
</feature>
<dbReference type="RefSeq" id="XP_035826786.1">
    <property type="nucleotide sequence ID" value="XM_035970893.1"/>
</dbReference>
<keyword evidence="4" id="KW-1185">Reference proteome</keyword>
<dbReference type="Pfam" id="PF11027">
    <property type="entry name" value="DUF2615"/>
    <property type="match status" value="1"/>
</dbReference>
<reference evidence="5 6" key="1">
    <citation type="submission" date="2025-05" db="UniProtKB">
        <authorList>
            <consortium name="RefSeq"/>
        </authorList>
    </citation>
    <scope>IDENTIFICATION</scope>
</reference>
<name>A0ABM1VWJ4_APLCA</name>
<keyword evidence="3" id="KW-0472">Membrane</keyword>
<dbReference type="RefSeq" id="XP_005102718.1">
    <property type="nucleotide sequence ID" value="XM_005102661.3"/>
</dbReference>
<protein>
    <recommendedName>
        <fullName evidence="1">Small integral membrane protein 14</fullName>
    </recommendedName>
</protein>
<dbReference type="GeneID" id="101845343"/>
<dbReference type="InterPro" id="IPR020309">
    <property type="entry name" value="Smim-14"/>
</dbReference>
<dbReference type="PANTHER" id="PTHR31019:SF1">
    <property type="entry name" value="SMALL INTEGRAL MEMBRANE PROTEIN 14"/>
    <property type="match status" value="1"/>
</dbReference>
<keyword evidence="3" id="KW-1133">Transmembrane helix</keyword>
<evidence type="ECO:0000313" key="6">
    <source>
        <dbReference type="RefSeq" id="XP_035826786.1"/>
    </source>
</evidence>